<accession>A0A0S1SP72</accession>
<reference evidence="2 3" key="2">
    <citation type="journal article" date="2016" name="PeerJ">
        <title>Analysis of five complete genome sequences for members of the class Peribacteria in the recently recognized Peregrinibacteria bacterial phylum.</title>
        <authorList>
            <person name="Anantharaman K."/>
            <person name="Brown C.T."/>
            <person name="Burstein D."/>
            <person name="Castelle C.J."/>
            <person name="Probst A.J."/>
            <person name="Thomas B.C."/>
            <person name="Williams K.H."/>
            <person name="Banfield J.F."/>
        </authorList>
    </citation>
    <scope>NUCLEOTIDE SEQUENCE [LARGE SCALE GENOMIC DNA]</scope>
    <source>
        <strain evidence="2">RIFOXYD1_FULL_PER-ii_59_16</strain>
    </source>
</reference>
<organism evidence="2 3">
    <name type="scientific">Candidatus Peribacter riflensis</name>
    <dbReference type="NCBI Taxonomy" id="1735162"/>
    <lineage>
        <taxon>Bacteria</taxon>
        <taxon>Candidatus Peregrinibacteriota</taxon>
        <taxon>Candidatus Peribacteria</taxon>
        <taxon>Candidatus Peribacterales</taxon>
        <taxon>Candidatus Peribacteraceae</taxon>
        <taxon>Candidatus Peribacter</taxon>
    </lineage>
</organism>
<dbReference type="STRING" id="1735162.PeribacterB2_0450"/>
<reference evidence="3" key="1">
    <citation type="submission" date="2015-10" db="EMBL/GenBank/DDBJ databases">
        <title>Analysis of five complete genome sequences for members of the class Peribacteria in the recently recognized Peregrinibacteria bacterial phylum.</title>
        <authorList>
            <person name="Anantharaman K."/>
            <person name="Brown C.T."/>
            <person name="Burstein D."/>
            <person name="Castelle C.J."/>
            <person name="Probst A.J."/>
            <person name="Thomas B.C."/>
            <person name="Williams K.H."/>
            <person name="Banfield J.F."/>
        </authorList>
    </citation>
    <scope>NUCLEOTIDE SEQUENCE [LARGE SCALE GENOMIC DNA]</scope>
</reference>
<keyword evidence="1" id="KW-0812">Transmembrane</keyword>
<dbReference type="Proteomes" id="UP000069135">
    <property type="component" value="Chromosome"/>
</dbReference>
<feature type="transmembrane region" description="Helical" evidence="1">
    <location>
        <begin position="86"/>
        <end position="108"/>
    </location>
</feature>
<gene>
    <name evidence="2" type="ORF">PeribacterD1_0451</name>
</gene>
<accession>A0A0S1SIW9</accession>
<name>A0A0S1SIW9_9BACT</name>
<feature type="transmembrane region" description="Helical" evidence="1">
    <location>
        <begin position="321"/>
        <end position="339"/>
    </location>
</feature>
<evidence type="ECO:0000313" key="2">
    <source>
        <dbReference type="EMBL" id="ALM13142.1"/>
    </source>
</evidence>
<feature type="transmembrane region" description="Helical" evidence="1">
    <location>
        <begin position="293"/>
        <end position="312"/>
    </location>
</feature>
<dbReference type="KEGG" id="prf:PeribacterA2_0451"/>
<accession>A0A0S1SRM7</accession>
<feature type="transmembrane region" description="Helical" evidence="1">
    <location>
        <begin position="12"/>
        <end position="30"/>
    </location>
</feature>
<dbReference type="AlphaFoldDB" id="A0A0S1SIW9"/>
<feature type="transmembrane region" description="Helical" evidence="1">
    <location>
        <begin position="359"/>
        <end position="377"/>
    </location>
</feature>
<proteinExistence type="predicted"/>
<feature type="transmembrane region" description="Helical" evidence="1">
    <location>
        <begin position="213"/>
        <end position="231"/>
    </location>
</feature>
<keyword evidence="1" id="KW-0472">Membrane</keyword>
<evidence type="ECO:0000313" key="3">
    <source>
        <dbReference type="Proteomes" id="UP000069135"/>
    </source>
</evidence>
<accession>A0A0S1SP35</accession>
<feature type="transmembrane region" description="Helical" evidence="1">
    <location>
        <begin position="143"/>
        <end position="160"/>
    </location>
</feature>
<accession>A0A0S1SK67</accession>
<feature type="transmembrane region" description="Helical" evidence="1">
    <location>
        <begin position="389"/>
        <end position="407"/>
    </location>
</feature>
<protein>
    <recommendedName>
        <fullName evidence="4">Glycosyltransferase RgtA/B/C/D-like domain-containing protein</fullName>
    </recommendedName>
</protein>
<sequence length="512" mass="57809">MDPVQQFLRQKHVYTFGVAALFLAVLAVYLPSLAHPFMSDDYHVLAALASQPKDLVFFFTGNGKYLIPVTKLFWVVQYALFQTNAWGFHLASLLLHLANTALVTLFFTRLFRSKWQGLLTGVFFGLSASHWRTTMWISAQVKLLAALFLLLALLSFLSFLRTGQWRFLWGTALAQVAMPFASALGMELPFILLTLYLFQRQVDPKRVKVASRQAWSALALIAGLCIVYVVLQHTLYAHANTFLLSDQGIFSAIQNIPRAARWLMRGIFEGLLRSSTGVFVGAVPSIFSLHGAAVPLGVIMLPLVMFPVLVFVPKRRWDRPFILLLLLLTAWVVLLYAPPILPDMAQRFTEQWFITRPRYFYLPMIPMAAIIAVLLTTVRTTRRHPLRRWSTLAALVIFGGFVVLSNLQRIRFHEQFAAEQTQQFAVVRDALVADLRGLLRQTWGTRVLTIRDSVLGQVTGMDYAAHNVLPSHLARAYLTPAERASFRFLPEGVPADFGITPQGRLWPPVAQQ</sequence>
<dbReference type="EMBL" id="CP013065">
    <property type="protein sequence ID" value="ALM13142.1"/>
    <property type="molecule type" value="Genomic_DNA"/>
</dbReference>
<evidence type="ECO:0000256" key="1">
    <source>
        <dbReference type="SAM" id="Phobius"/>
    </source>
</evidence>
<evidence type="ECO:0008006" key="4">
    <source>
        <dbReference type="Google" id="ProtNLM"/>
    </source>
</evidence>
<keyword evidence="1" id="KW-1133">Transmembrane helix</keyword>
<feature type="transmembrane region" description="Helical" evidence="1">
    <location>
        <begin position="172"/>
        <end position="198"/>
    </location>
</feature>